<dbReference type="EMBL" id="MT005827">
    <property type="protein sequence ID" value="QRF72248.1"/>
    <property type="molecule type" value="Genomic_DNA"/>
</dbReference>
<name>A0A889XQF5_MONFR</name>
<geneLocation type="mitochondrion" evidence="2"/>
<organism evidence="2">
    <name type="scientific">Monilinia fructicola</name>
    <name type="common">Brown rot fungus</name>
    <name type="synonym">Ciboria fructicola</name>
    <dbReference type="NCBI Taxonomy" id="38448"/>
    <lineage>
        <taxon>Eukaryota</taxon>
        <taxon>Fungi</taxon>
        <taxon>Dikarya</taxon>
        <taxon>Ascomycota</taxon>
        <taxon>Pezizomycotina</taxon>
        <taxon>Leotiomycetes</taxon>
        <taxon>Helotiales</taxon>
        <taxon>Sclerotiniaceae</taxon>
        <taxon>Monilinia</taxon>
    </lineage>
</organism>
<protein>
    <recommendedName>
        <fullName evidence="1">Homing endonuclease LAGLIDADG domain-containing protein</fullName>
    </recommendedName>
</protein>
<reference evidence="2" key="1">
    <citation type="submission" date="2020-01" db="EMBL/GenBank/DDBJ databases">
        <authorList>
            <person name="Ozkilinc H."/>
            <person name="Yildiz G."/>
        </authorList>
    </citation>
    <scope>NUCLEOTIDE SEQUENCE</scope>
</reference>
<proteinExistence type="predicted"/>
<dbReference type="InterPro" id="IPR004860">
    <property type="entry name" value="LAGLIDADG_dom"/>
</dbReference>
<keyword evidence="2" id="KW-0496">Mitochondrion</keyword>
<dbReference type="Pfam" id="PF00961">
    <property type="entry name" value="LAGLIDADG_1"/>
    <property type="match status" value="1"/>
</dbReference>
<dbReference type="AlphaFoldDB" id="A0A889XQF5"/>
<feature type="domain" description="Homing endonuclease LAGLIDADG" evidence="1">
    <location>
        <begin position="5"/>
        <end position="41"/>
    </location>
</feature>
<dbReference type="SUPFAM" id="SSF55608">
    <property type="entry name" value="Homing endonucleases"/>
    <property type="match status" value="1"/>
</dbReference>
<dbReference type="Gene3D" id="3.10.28.10">
    <property type="entry name" value="Homing endonucleases"/>
    <property type="match status" value="1"/>
</dbReference>
<dbReference type="GO" id="GO:0004519">
    <property type="term" value="F:endonuclease activity"/>
    <property type="evidence" value="ECO:0007669"/>
    <property type="project" value="InterPro"/>
</dbReference>
<sequence>MGKEGVQFRVESLKDLSVVINHFNRYPLQTKKHLDFKFFKLALSCIKNK</sequence>
<gene>
    <name evidence="2" type="primary">orf131</name>
</gene>
<evidence type="ECO:0000259" key="1">
    <source>
        <dbReference type="Pfam" id="PF00961"/>
    </source>
</evidence>
<evidence type="ECO:0000313" key="2">
    <source>
        <dbReference type="EMBL" id="QRF72248.1"/>
    </source>
</evidence>
<dbReference type="RefSeq" id="YP_010121872.1">
    <property type="nucleotide sequence ID" value="NC_056195.1"/>
</dbReference>
<dbReference type="GeneID" id="65324758"/>
<dbReference type="InterPro" id="IPR027434">
    <property type="entry name" value="Homing_endonucl"/>
</dbReference>
<accession>A0A889XQF5</accession>